<dbReference type="RefSeq" id="YP_009511778.1">
    <property type="nucleotide sequence ID" value="NC_039145.1"/>
</dbReference>
<dbReference type="GeneID" id="37624336"/>
<gene>
    <name evidence="1" type="primary">orf843</name>
</gene>
<dbReference type="AlphaFoldDB" id="A0A345UB19"/>
<proteinExistence type="predicted"/>
<keyword evidence="1" id="KW-0150">Chloroplast</keyword>
<evidence type="ECO:0000313" key="1">
    <source>
        <dbReference type="EMBL" id="AXI97655.1"/>
    </source>
</evidence>
<accession>A0A345UB19</accession>
<protein>
    <submittedName>
        <fullName evidence="1">Uncharacterized protein</fullName>
    </submittedName>
</protein>
<name>A0A345UB19_9FLOR</name>
<reference evidence="1" key="1">
    <citation type="submission" date="2018-05" db="EMBL/GenBank/DDBJ databases">
        <title>Organellar genomes of Gracilariaceae.</title>
        <authorList>
            <person name="Iha C."/>
            <person name="Oliveira M.C."/>
        </authorList>
    </citation>
    <scope>NUCLEOTIDE SEQUENCE</scope>
</reference>
<geneLocation type="chloroplast" evidence="1"/>
<sequence length="69" mass="7869">MLWDMLLNTVTNSVLNRKRIRLPDSDVIFNPGAPVPRLTIQIQDSNAVYKQSESQQKVLSIHLSLSNTY</sequence>
<dbReference type="EMBL" id="MH396016">
    <property type="protein sequence ID" value="AXI97655.1"/>
    <property type="molecule type" value="Genomic_DNA"/>
</dbReference>
<keyword evidence="1" id="KW-0934">Plastid</keyword>
<organism evidence="1">
    <name type="scientific">Melanthalia intermedia</name>
    <dbReference type="NCBI Taxonomy" id="172989"/>
    <lineage>
        <taxon>Eukaryota</taxon>
        <taxon>Rhodophyta</taxon>
        <taxon>Florideophyceae</taxon>
        <taxon>Rhodymeniophycidae</taxon>
        <taxon>Gracilariales</taxon>
        <taxon>Gracilariaceae</taxon>
        <taxon>Melanthalia</taxon>
    </lineage>
</organism>